<proteinExistence type="inferred from homology"/>
<dbReference type="InterPro" id="IPR001636">
    <property type="entry name" value="SAICAR_synth"/>
</dbReference>
<evidence type="ECO:0000256" key="4">
    <source>
        <dbReference type="ARBA" id="ARBA00016460"/>
    </source>
</evidence>
<dbReference type="SUPFAM" id="SSF56104">
    <property type="entry name" value="SAICAR synthase-like"/>
    <property type="match status" value="1"/>
</dbReference>
<evidence type="ECO:0000256" key="8">
    <source>
        <dbReference type="ARBA" id="ARBA00022840"/>
    </source>
</evidence>
<evidence type="ECO:0000256" key="2">
    <source>
        <dbReference type="ARBA" id="ARBA00010190"/>
    </source>
</evidence>
<dbReference type="PANTHER" id="PTHR43599:SF3">
    <property type="entry name" value="SI:DKEY-6E2.2"/>
    <property type="match status" value="1"/>
</dbReference>
<keyword evidence="5 11" id="KW-0436">Ligase</keyword>
<gene>
    <name evidence="11" type="primary">purC</name>
    <name evidence="13" type="ORF">BSOLF_2128</name>
</gene>
<evidence type="ECO:0000256" key="1">
    <source>
        <dbReference type="ARBA" id="ARBA00004672"/>
    </source>
</evidence>
<dbReference type="HAMAP" id="MF_00137">
    <property type="entry name" value="SAICAR_synth"/>
    <property type="match status" value="1"/>
</dbReference>
<accession>A0A2R6XYB9</accession>
<dbReference type="GO" id="GO:0009236">
    <property type="term" value="P:cobalamin biosynthetic process"/>
    <property type="evidence" value="ECO:0007669"/>
    <property type="project" value="InterPro"/>
</dbReference>
<comment type="catalytic activity">
    <reaction evidence="10 11">
        <text>5-amino-1-(5-phospho-D-ribosyl)imidazole-4-carboxylate + L-aspartate + ATP = (2S)-2-[5-amino-1-(5-phospho-beta-D-ribosyl)imidazole-4-carboxamido]succinate + ADP + phosphate + 2 H(+)</text>
        <dbReference type="Rhea" id="RHEA:22628"/>
        <dbReference type="ChEBI" id="CHEBI:15378"/>
        <dbReference type="ChEBI" id="CHEBI:29991"/>
        <dbReference type="ChEBI" id="CHEBI:30616"/>
        <dbReference type="ChEBI" id="CHEBI:43474"/>
        <dbReference type="ChEBI" id="CHEBI:58443"/>
        <dbReference type="ChEBI" id="CHEBI:77657"/>
        <dbReference type="ChEBI" id="CHEBI:456216"/>
        <dbReference type="EC" id="6.3.2.6"/>
    </reaction>
</comment>
<keyword evidence="7 11" id="KW-0658">Purine biosynthesis</keyword>
<dbReference type="EC" id="6.3.2.6" evidence="3 11"/>
<name>A0A2R6XYB9_9BACL</name>
<dbReference type="InterPro" id="IPR033934">
    <property type="entry name" value="SAICAR_synt_PurC"/>
</dbReference>
<comment type="caution">
    <text evidence="13">The sequence shown here is derived from an EMBL/GenBank/DDBJ whole genome shotgun (WGS) entry which is preliminary data.</text>
</comment>
<evidence type="ECO:0000256" key="11">
    <source>
        <dbReference type="HAMAP-Rule" id="MF_00137"/>
    </source>
</evidence>
<dbReference type="EMBL" id="PEBX01000118">
    <property type="protein sequence ID" value="PTQ55419.1"/>
    <property type="molecule type" value="Genomic_DNA"/>
</dbReference>
<dbReference type="PROSITE" id="PS01058">
    <property type="entry name" value="SAICAR_SYNTHETASE_2"/>
    <property type="match status" value="1"/>
</dbReference>
<sequence>MTAYEAELTHIEQRELFYTGKAKSLYRTNRPDVLWVDFRDDLTAGDGKKRGQEAGKGALNARIAAHLFDYLEGAGVRTHFLKYIEPSVHLVRAVQILPLEVVVRNIAAGSLIRRIGWEEGRPLSEPLVEWYYKRDDLGDPLLAEAHIALLSLADSTTLASLKEQALLINTLLQKKFSDAGLLLADFKLEFGRLASGTIVLADEISPDTCRLWDASSRVSYDKDRFRKDQGDVLGAYREVARRLGLV</sequence>
<dbReference type="InterPro" id="IPR018236">
    <property type="entry name" value="SAICAR_synthetase_CS"/>
</dbReference>
<dbReference type="Gene3D" id="3.30.470.20">
    <property type="entry name" value="ATP-grasp fold, B domain"/>
    <property type="match status" value="1"/>
</dbReference>
<evidence type="ECO:0000256" key="3">
    <source>
        <dbReference type="ARBA" id="ARBA00012217"/>
    </source>
</evidence>
<protein>
    <recommendedName>
        <fullName evidence="4 11">Phosphoribosylaminoimidazole-succinocarboxamide synthase</fullName>
        <ecNumber evidence="3 11">6.3.2.6</ecNumber>
    </recommendedName>
    <alternativeName>
        <fullName evidence="9 11">SAICAR synthetase</fullName>
    </alternativeName>
</protein>
<dbReference type="NCBIfam" id="TIGR00081">
    <property type="entry name" value="purC"/>
    <property type="match status" value="1"/>
</dbReference>
<dbReference type="Proteomes" id="UP000244338">
    <property type="component" value="Unassembled WGS sequence"/>
</dbReference>
<evidence type="ECO:0000256" key="7">
    <source>
        <dbReference type="ARBA" id="ARBA00022755"/>
    </source>
</evidence>
<dbReference type="FunFam" id="3.30.470.20:FF:000006">
    <property type="entry name" value="Phosphoribosylaminoimidazole-succinocarboxamide synthase"/>
    <property type="match status" value="1"/>
</dbReference>
<keyword evidence="8 11" id="KW-0067">ATP-binding</keyword>
<evidence type="ECO:0000259" key="12">
    <source>
        <dbReference type="Pfam" id="PF01259"/>
    </source>
</evidence>
<dbReference type="InterPro" id="IPR028923">
    <property type="entry name" value="SAICAR_synt/ADE2_N"/>
</dbReference>
<dbReference type="CDD" id="cd01415">
    <property type="entry name" value="SAICAR_synt_PurC"/>
    <property type="match status" value="1"/>
</dbReference>
<evidence type="ECO:0000256" key="6">
    <source>
        <dbReference type="ARBA" id="ARBA00022741"/>
    </source>
</evidence>
<reference evidence="14" key="1">
    <citation type="journal article" date="2018" name="Sci. Rep.">
        <title>Lignite coal burning seam in the remote Altai Mountains harbors a hydrogen-driven thermophilic microbial community.</title>
        <authorList>
            <person name="Kadnikov V.V."/>
            <person name="Mardanov A.V."/>
            <person name="Ivasenko D.A."/>
            <person name="Antsiferov D.V."/>
            <person name="Beletsky A.V."/>
            <person name="Karnachuk O.V."/>
            <person name="Ravin N.V."/>
        </authorList>
    </citation>
    <scope>NUCLEOTIDE SEQUENCE [LARGE SCALE GENOMIC DNA]</scope>
</reference>
<feature type="domain" description="SAICAR synthetase/ADE2 N-terminal" evidence="12">
    <location>
        <begin position="17"/>
        <end position="242"/>
    </location>
</feature>
<dbReference type="PANTHER" id="PTHR43599">
    <property type="entry name" value="MULTIFUNCTIONAL PROTEIN ADE2"/>
    <property type="match status" value="1"/>
</dbReference>
<dbReference type="GO" id="GO:0006189">
    <property type="term" value="P:'de novo' IMP biosynthetic process"/>
    <property type="evidence" value="ECO:0007669"/>
    <property type="project" value="UniProtKB-UniRule"/>
</dbReference>
<dbReference type="InterPro" id="IPR050089">
    <property type="entry name" value="SAICAR_synthetase"/>
</dbReference>
<dbReference type="GO" id="GO:0004639">
    <property type="term" value="F:phosphoribosylaminoimidazolesuccinocarboxamide synthase activity"/>
    <property type="evidence" value="ECO:0007669"/>
    <property type="project" value="UniProtKB-UniRule"/>
</dbReference>
<evidence type="ECO:0000313" key="14">
    <source>
        <dbReference type="Proteomes" id="UP000244338"/>
    </source>
</evidence>
<dbReference type="GO" id="GO:0005524">
    <property type="term" value="F:ATP binding"/>
    <property type="evidence" value="ECO:0007669"/>
    <property type="project" value="UniProtKB-KW"/>
</dbReference>
<dbReference type="Pfam" id="PF01259">
    <property type="entry name" value="SAICAR_synt"/>
    <property type="match status" value="1"/>
</dbReference>
<evidence type="ECO:0000313" key="13">
    <source>
        <dbReference type="EMBL" id="PTQ55419.1"/>
    </source>
</evidence>
<organism evidence="13 14">
    <name type="scientific">Candidatus Carbonibacillus altaicus</name>
    <dbReference type="NCBI Taxonomy" id="2163959"/>
    <lineage>
        <taxon>Bacteria</taxon>
        <taxon>Bacillati</taxon>
        <taxon>Bacillota</taxon>
        <taxon>Bacilli</taxon>
        <taxon>Bacillales</taxon>
        <taxon>Candidatus Carbonibacillus</taxon>
    </lineage>
</organism>
<dbReference type="AlphaFoldDB" id="A0A2R6XYB9"/>
<evidence type="ECO:0000256" key="10">
    <source>
        <dbReference type="ARBA" id="ARBA00048475"/>
    </source>
</evidence>
<comment type="pathway">
    <text evidence="1 11">Purine metabolism; IMP biosynthesis via de novo pathway; 5-amino-1-(5-phospho-D-ribosyl)imidazole-4-carboxamide from 5-amino-1-(5-phospho-D-ribosyl)imidazole-4-carboxylate: step 1/2.</text>
</comment>
<keyword evidence="6 11" id="KW-0547">Nucleotide-binding</keyword>
<dbReference type="PROSITE" id="PS01057">
    <property type="entry name" value="SAICAR_SYNTHETASE_1"/>
    <property type="match status" value="1"/>
</dbReference>
<comment type="similarity">
    <text evidence="2 11">Belongs to the SAICAR synthetase family.</text>
</comment>
<evidence type="ECO:0000256" key="5">
    <source>
        <dbReference type="ARBA" id="ARBA00022598"/>
    </source>
</evidence>
<dbReference type="Gene3D" id="3.30.200.20">
    <property type="entry name" value="Phosphorylase Kinase, domain 1"/>
    <property type="match status" value="1"/>
</dbReference>
<dbReference type="UniPathway" id="UPA00074">
    <property type="reaction ID" value="UER00131"/>
</dbReference>
<evidence type="ECO:0000256" key="9">
    <source>
        <dbReference type="ARBA" id="ARBA00030409"/>
    </source>
</evidence>